<gene>
    <name evidence="7" type="ORF">BU26DRAFT_526052</name>
</gene>
<keyword evidence="5" id="KW-0539">Nucleus</keyword>
<comment type="subcellular location">
    <subcellularLocation>
        <location evidence="2">Chromosome</location>
        <location evidence="2">Centromere</location>
    </subcellularLocation>
    <subcellularLocation>
        <location evidence="1">Nucleus</location>
    </subcellularLocation>
</comment>
<evidence type="ECO:0000313" key="8">
    <source>
        <dbReference type="Proteomes" id="UP000800094"/>
    </source>
</evidence>
<reference evidence="7" key="1">
    <citation type="journal article" date="2020" name="Stud. Mycol.">
        <title>101 Dothideomycetes genomes: a test case for predicting lifestyles and emergence of pathogens.</title>
        <authorList>
            <person name="Haridas S."/>
            <person name="Albert R."/>
            <person name="Binder M."/>
            <person name="Bloem J."/>
            <person name="Labutti K."/>
            <person name="Salamov A."/>
            <person name="Andreopoulos B."/>
            <person name="Baker S."/>
            <person name="Barry K."/>
            <person name="Bills G."/>
            <person name="Bluhm B."/>
            <person name="Cannon C."/>
            <person name="Castanera R."/>
            <person name="Culley D."/>
            <person name="Daum C."/>
            <person name="Ezra D."/>
            <person name="Gonzalez J."/>
            <person name="Henrissat B."/>
            <person name="Kuo A."/>
            <person name="Liang C."/>
            <person name="Lipzen A."/>
            <person name="Lutzoni F."/>
            <person name="Magnuson J."/>
            <person name="Mondo S."/>
            <person name="Nolan M."/>
            <person name="Ohm R."/>
            <person name="Pangilinan J."/>
            <person name="Park H.-J."/>
            <person name="Ramirez L."/>
            <person name="Alfaro M."/>
            <person name="Sun H."/>
            <person name="Tritt A."/>
            <person name="Yoshinaga Y."/>
            <person name="Zwiers L.-H."/>
            <person name="Turgeon B."/>
            <person name="Goodwin S."/>
            <person name="Spatafora J."/>
            <person name="Crous P."/>
            <person name="Grigoriev I."/>
        </authorList>
    </citation>
    <scope>NUCLEOTIDE SEQUENCE</scope>
    <source>
        <strain evidence="7">CBS 122368</strain>
    </source>
</reference>
<evidence type="ECO:0000256" key="2">
    <source>
        <dbReference type="ARBA" id="ARBA00004584"/>
    </source>
</evidence>
<evidence type="ECO:0000256" key="4">
    <source>
        <dbReference type="ARBA" id="ARBA00022454"/>
    </source>
</evidence>
<evidence type="ECO:0000256" key="5">
    <source>
        <dbReference type="ARBA" id="ARBA00023242"/>
    </source>
</evidence>
<keyword evidence="6" id="KW-0137">Centromere</keyword>
<dbReference type="AlphaFoldDB" id="A0A6A6HSA3"/>
<dbReference type="PANTHER" id="PTHR14582:SF1">
    <property type="entry name" value="CENTROMERE PROTEIN O"/>
    <property type="match status" value="1"/>
</dbReference>
<evidence type="ECO:0000313" key="7">
    <source>
        <dbReference type="EMBL" id="KAF2240403.1"/>
    </source>
</evidence>
<dbReference type="OrthoDB" id="10050372at2759"/>
<dbReference type="PANTHER" id="PTHR14582">
    <property type="entry name" value="INNER KINETOCHORE SUBUNIT MAL2"/>
    <property type="match status" value="1"/>
</dbReference>
<dbReference type="GeneID" id="54583983"/>
<evidence type="ECO:0000256" key="6">
    <source>
        <dbReference type="ARBA" id="ARBA00023328"/>
    </source>
</evidence>
<evidence type="ECO:0000256" key="1">
    <source>
        <dbReference type="ARBA" id="ARBA00004123"/>
    </source>
</evidence>
<sequence>MATTEALDSEISDLYARISTLQAHRANLASILLSQPHLQPRLEQRPVLHERNRRNAAKIVEKQAKRNIENVYRACAGVTAYKVKDPDPYAVDNGNILGVRIEVSIGGKFVETYHVLFNRPNAQHKNMLKIHKHTIPPCIPLQPLANKWLPITRKDAETTTEQNLLKFGRSLRKELVSWHLRLEAVEKLRVEAGLENKSAEREEERAESTIGKVLNTFVSDDEDEEDEERTRRRRDGPVRITDIEADTAVREITVTWSDGRAAVVKVAKDGQIEKAAVRFEDGARDSALVRKAVGRIEGLIQRLTA</sequence>
<accession>A0A6A6HSA3</accession>
<evidence type="ECO:0000256" key="3">
    <source>
        <dbReference type="ARBA" id="ARBA00007321"/>
    </source>
</evidence>
<dbReference type="InterPro" id="IPR018464">
    <property type="entry name" value="CENP-O"/>
</dbReference>
<dbReference type="Pfam" id="PF09496">
    <property type="entry name" value="CENP-O"/>
    <property type="match status" value="1"/>
</dbReference>
<dbReference type="EMBL" id="ML987218">
    <property type="protein sequence ID" value="KAF2240403.1"/>
    <property type="molecule type" value="Genomic_DNA"/>
</dbReference>
<dbReference type="RefSeq" id="XP_033675407.1">
    <property type="nucleotide sequence ID" value="XM_033830653.1"/>
</dbReference>
<evidence type="ECO:0008006" key="9">
    <source>
        <dbReference type="Google" id="ProtNLM"/>
    </source>
</evidence>
<proteinExistence type="inferred from homology"/>
<dbReference type="Proteomes" id="UP000800094">
    <property type="component" value="Unassembled WGS sequence"/>
</dbReference>
<organism evidence="7 8">
    <name type="scientific">Trematosphaeria pertusa</name>
    <dbReference type="NCBI Taxonomy" id="390896"/>
    <lineage>
        <taxon>Eukaryota</taxon>
        <taxon>Fungi</taxon>
        <taxon>Dikarya</taxon>
        <taxon>Ascomycota</taxon>
        <taxon>Pezizomycotina</taxon>
        <taxon>Dothideomycetes</taxon>
        <taxon>Pleosporomycetidae</taxon>
        <taxon>Pleosporales</taxon>
        <taxon>Massarineae</taxon>
        <taxon>Trematosphaeriaceae</taxon>
        <taxon>Trematosphaeria</taxon>
    </lineage>
</organism>
<protein>
    <recommendedName>
        <fullName evidence="9">Cenp-O kinetochore centromere component</fullName>
    </recommendedName>
</protein>
<keyword evidence="8" id="KW-1185">Reference proteome</keyword>
<dbReference type="GO" id="GO:0031511">
    <property type="term" value="C:Mis6-Sim4 complex"/>
    <property type="evidence" value="ECO:0007669"/>
    <property type="project" value="TreeGrafter"/>
</dbReference>
<keyword evidence="4" id="KW-0158">Chromosome</keyword>
<name>A0A6A6HSA3_9PLEO</name>
<comment type="similarity">
    <text evidence="3">Belongs to the CENP-O/MCM21 family.</text>
</comment>
<dbReference type="GO" id="GO:0005634">
    <property type="term" value="C:nucleus"/>
    <property type="evidence" value="ECO:0007669"/>
    <property type="project" value="UniProtKB-SubCell"/>
</dbReference>